<proteinExistence type="predicted"/>
<evidence type="ECO:0000256" key="1">
    <source>
        <dbReference type="PROSITE-ProRule" id="PRU00023"/>
    </source>
</evidence>
<dbReference type="PANTHER" id="PTHR24128">
    <property type="entry name" value="HOMEOBOX PROTEIN WARIAI"/>
    <property type="match status" value="1"/>
</dbReference>
<sequence length="127" mass="14237">MDADICLARDQDGRTPLHLAAIKGHVDVLGKLVEAKPIATRILLDRRETILQLCVKHNHLEALKMLVEDVGTQRTPPRGLTPAWKAMVTISDATTINEFRFFLSHASWLSRYFSQLLPFEGDGCVIT</sequence>
<dbReference type="OrthoDB" id="674805at2759"/>
<reference evidence="2 3" key="1">
    <citation type="submission" date="2020-04" db="EMBL/GenBank/DDBJ databases">
        <title>Plant Genome Project.</title>
        <authorList>
            <person name="Zhang R.-G."/>
        </authorList>
    </citation>
    <scope>NUCLEOTIDE SEQUENCE [LARGE SCALE GENOMIC DNA]</scope>
    <source>
        <strain evidence="2">YNK0</strain>
        <tissue evidence="2">Leaf</tissue>
    </source>
</reference>
<comment type="caution">
    <text evidence="2">The sequence shown here is derived from an EMBL/GenBank/DDBJ whole genome shotgun (WGS) entry which is preliminary data.</text>
</comment>
<dbReference type="Gene3D" id="1.25.40.20">
    <property type="entry name" value="Ankyrin repeat-containing domain"/>
    <property type="match status" value="1"/>
</dbReference>
<keyword evidence="1" id="KW-0040">ANK repeat</keyword>
<dbReference type="Proteomes" id="UP000655225">
    <property type="component" value="Unassembled WGS sequence"/>
</dbReference>
<evidence type="ECO:0000313" key="2">
    <source>
        <dbReference type="EMBL" id="KAF8401047.1"/>
    </source>
</evidence>
<name>A0A834ZEN5_TETSI</name>
<dbReference type="InterPro" id="IPR002110">
    <property type="entry name" value="Ankyrin_rpt"/>
</dbReference>
<dbReference type="PROSITE" id="PS50297">
    <property type="entry name" value="ANK_REP_REGION"/>
    <property type="match status" value="1"/>
</dbReference>
<dbReference type="PROSITE" id="PS50088">
    <property type="entry name" value="ANK_REPEAT"/>
    <property type="match status" value="1"/>
</dbReference>
<dbReference type="SUPFAM" id="SSF48403">
    <property type="entry name" value="Ankyrin repeat"/>
    <property type="match status" value="1"/>
</dbReference>
<feature type="repeat" description="ANK" evidence="1">
    <location>
        <begin position="12"/>
        <end position="34"/>
    </location>
</feature>
<dbReference type="InterPro" id="IPR036770">
    <property type="entry name" value="Ankyrin_rpt-contain_sf"/>
</dbReference>
<accession>A0A834ZEN5</accession>
<dbReference type="EMBL" id="JABCRI010000009">
    <property type="protein sequence ID" value="KAF8401047.1"/>
    <property type="molecule type" value="Genomic_DNA"/>
</dbReference>
<gene>
    <name evidence="2" type="ORF">HHK36_014350</name>
</gene>
<keyword evidence="3" id="KW-1185">Reference proteome</keyword>
<dbReference type="Pfam" id="PF12796">
    <property type="entry name" value="Ank_2"/>
    <property type="match status" value="1"/>
</dbReference>
<evidence type="ECO:0000313" key="3">
    <source>
        <dbReference type="Proteomes" id="UP000655225"/>
    </source>
</evidence>
<organism evidence="2 3">
    <name type="scientific">Tetracentron sinense</name>
    <name type="common">Spur-leaf</name>
    <dbReference type="NCBI Taxonomy" id="13715"/>
    <lineage>
        <taxon>Eukaryota</taxon>
        <taxon>Viridiplantae</taxon>
        <taxon>Streptophyta</taxon>
        <taxon>Embryophyta</taxon>
        <taxon>Tracheophyta</taxon>
        <taxon>Spermatophyta</taxon>
        <taxon>Magnoliopsida</taxon>
        <taxon>Trochodendrales</taxon>
        <taxon>Trochodendraceae</taxon>
        <taxon>Tetracentron</taxon>
    </lineage>
</organism>
<dbReference type="SMART" id="SM00248">
    <property type="entry name" value="ANK"/>
    <property type="match status" value="2"/>
</dbReference>
<dbReference type="AlphaFoldDB" id="A0A834ZEN5"/>
<protein>
    <submittedName>
        <fullName evidence="2">Uncharacterized protein</fullName>
    </submittedName>
</protein>
<dbReference type="PANTHER" id="PTHR24128:SF101">
    <property type="entry name" value="ANKYRIN REPEAT-CONTAINING PROTEIN BDA1-LIKE"/>
    <property type="match status" value="1"/>
</dbReference>